<name>A0AA86UUH2_9EUKA</name>
<sequence length="147" mass="17412">MNDEQLIQQYRKQVHHNQTKTLIIQANRSIQSFKFVDKLMIGNLQIQDCPKIQFTNPPKKVVELQVNYCDFKQLSGIEHMLQLRELSLSTNSIQNIEIQLNQNIEIQYLGVVFRTHLRTKKISRTKSLRKLYARLQRQKSMAYTPLL</sequence>
<evidence type="ECO:0000313" key="2">
    <source>
        <dbReference type="EMBL" id="CAL5991306.1"/>
    </source>
</evidence>
<dbReference type="PROSITE" id="PS51450">
    <property type="entry name" value="LRR"/>
    <property type="match status" value="1"/>
</dbReference>
<evidence type="ECO:0000313" key="1">
    <source>
        <dbReference type="EMBL" id="CAI9965096.1"/>
    </source>
</evidence>
<dbReference type="InterPro" id="IPR032675">
    <property type="entry name" value="LRR_dom_sf"/>
</dbReference>
<reference evidence="1" key="1">
    <citation type="submission" date="2023-06" db="EMBL/GenBank/DDBJ databases">
        <authorList>
            <person name="Kurt Z."/>
        </authorList>
    </citation>
    <scope>NUCLEOTIDE SEQUENCE</scope>
</reference>
<dbReference type="EMBL" id="CAXDID020000027">
    <property type="protein sequence ID" value="CAL5991306.1"/>
    <property type="molecule type" value="Genomic_DNA"/>
</dbReference>
<keyword evidence="3" id="KW-1185">Reference proteome</keyword>
<comment type="caution">
    <text evidence="1">The sequence shown here is derived from an EMBL/GenBank/DDBJ whole genome shotgun (WGS) entry which is preliminary data.</text>
</comment>
<accession>A0AA86UUH2</accession>
<proteinExistence type="predicted"/>
<dbReference type="Proteomes" id="UP001642409">
    <property type="component" value="Unassembled WGS sequence"/>
</dbReference>
<evidence type="ECO:0000313" key="3">
    <source>
        <dbReference type="Proteomes" id="UP001642409"/>
    </source>
</evidence>
<dbReference type="InterPro" id="IPR001611">
    <property type="entry name" value="Leu-rich_rpt"/>
</dbReference>
<reference evidence="2 3" key="2">
    <citation type="submission" date="2024-07" db="EMBL/GenBank/DDBJ databases">
        <authorList>
            <person name="Akdeniz Z."/>
        </authorList>
    </citation>
    <scope>NUCLEOTIDE SEQUENCE [LARGE SCALE GENOMIC DNA]</scope>
</reference>
<dbReference type="AlphaFoldDB" id="A0AA86UUH2"/>
<protein>
    <submittedName>
        <fullName evidence="1">Leucine-rich repeat domain superfamily</fullName>
    </submittedName>
    <submittedName>
        <fullName evidence="2">Leucine-rich_repeat domain superfamily</fullName>
    </submittedName>
</protein>
<dbReference type="Gene3D" id="3.80.10.10">
    <property type="entry name" value="Ribonuclease Inhibitor"/>
    <property type="match status" value="1"/>
</dbReference>
<organism evidence="1">
    <name type="scientific">Hexamita inflata</name>
    <dbReference type="NCBI Taxonomy" id="28002"/>
    <lineage>
        <taxon>Eukaryota</taxon>
        <taxon>Metamonada</taxon>
        <taxon>Diplomonadida</taxon>
        <taxon>Hexamitidae</taxon>
        <taxon>Hexamitinae</taxon>
        <taxon>Hexamita</taxon>
    </lineage>
</organism>
<dbReference type="EMBL" id="CATOUU010000985">
    <property type="protein sequence ID" value="CAI9965096.1"/>
    <property type="molecule type" value="Genomic_DNA"/>
</dbReference>
<gene>
    <name evidence="2" type="ORF">HINF_LOCUS12031</name>
    <name evidence="1" type="ORF">HINF_LOCUS52741</name>
</gene>
<dbReference type="SUPFAM" id="SSF52058">
    <property type="entry name" value="L domain-like"/>
    <property type="match status" value="1"/>
</dbReference>